<evidence type="ECO:0000259" key="4">
    <source>
        <dbReference type="Pfam" id="PF12348"/>
    </source>
</evidence>
<comment type="caution">
    <text evidence="6">The sequence shown here is derived from an EMBL/GenBank/DDBJ whole genome shotgun (WGS) entry which is preliminary data.</text>
</comment>
<dbReference type="GO" id="GO:0004620">
    <property type="term" value="F:phospholipase activity"/>
    <property type="evidence" value="ECO:0007669"/>
    <property type="project" value="TreeGrafter"/>
</dbReference>
<organism evidence="6 7">
    <name type="scientific">Pleodorina starrii</name>
    <dbReference type="NCBI Taxonomy" id="330485"/>
    <lineage>
        <taxon>Eukaryota</taxon>
        <taxon>Viridiplantae</taxon>
        <taxon>Chlorophyta</taxon>
        <taxon>core chlorophytes</taxon>
        <taxon>Chlorophyceae</taxon>
        <taxon>CS clade</taxon>
        <taxon>Chlamydomonadales</taxon>
        <taxon>Volvocaceae</taxon>
        <taxon>Pleodorina</taxon>
    </lineage>
</organism>
<feature type="domain" description="CLASP N-terminal" evidence="4">
    <location>
        <begin position="204"/>
        <end position="356"/>
    </location>
</feature>
<keyword evidence="2" id="KW-0963">Cytoplasm</keyword>
<evidence type="ECO:0000313" key="6">
    <source>
        <dbReference type="EMBL" id="GLC53523.1"/>
    </source>
</evidence>
<dbReference type="InterPro" id="IPR011989">
    <property type="entry name" value="ARM-like"/>
</dbReference>
<comment type="subcellular location">
    <subcellularLocation>
        <location evidence="1">Cytoplasm</location>
    </subcellularLocation>
</comment>
<dbReference type="GO" id="GO:0046513">
    <property type="term" value="P:ceramide biosynthetic process"/>
    <property type="evidence" value="ECO:0007669"/>
    <property type="project" value="TreeGrafter"/>
</dbReference>
<sequence>MLLFIELEQAEVVTEALVSGLTSKNPKVVVAALDFLHQALASFGHRVVTPQLIIEALPALFESKDGMTRDNAKGLVVELASWMGPGAVRTLLFDKMRDAMRNDINHWMSDMATSKKPARLTRKQRSMAKGIREQAAAGRGGGAAAAAMHGPRAQAAAAAPFKRLGFKGGGSDVLAAPPPIPITSEQNLRSELEAATATLALAANADRQARMSAMQRVEGLVLGGAADWGSFHEAMQGLARALAQQFEERRSTVARQACHLIAVLAHALGRRFEPHALALLPKLSGVLVDIGAVMVASSNVGVRGVLRHCQTGLTLQAIADSMCRGGESTTRTWPYCASYLVQILEEWNVGFFSRHTGSTEVAIYAAAQTSSADARQSSSTAMALYDGGQPGGAEASLEQLHSTTQDTLAGGLAGSEPYATAQHLAAVHASRVWLPGIVTRIVRALPANEIACTSRLIDKATAREFANYRTVRLSLPSPTHAFRKRWGSPDAFRGLTRAQRRKLLCLTAASGNVDNLEIALANAGFVAPHGLLEAAAAAGQLVACQLLRERDCPWGKSFAAAAQRGHRNVCEWMLASGCPFDVMAVHNAARRGHVGLMHWLMVQQRQPSLQLDWGRLVVAAAEGFRLEPFQRLYQQLMAGQQPCGEAHQQQQQQPPGGSSSGRTARAAAGARELIQSHKVSILATSAGSPTPDWQAKVEWLEELGYPRTVDAYKCACRGDDAVDRLQWLRSRGYPLEAAVADEAVACGSLAALRYLMEQAGVQPSRSVDCVAARHGQLAVLQYLHAQGWPVKRKEVAYDDAGEGHMPVVVWAVEALGVSDRNTLFLMDKAGESGNVELMIVWMIERGWPGWCREAISAMLYSVSEEALARVNTNEWVPGDGGPYADAAGAGDLAMLRALHRIGCPWGPPGKVMVRCVLLRRKCPIPALKCLVDLGCPVDWGAAVRAAKAREPGEYRTALLAWLDQERLRREGPLSTGSEGSM</sequence>
<dbReference type="InterPro" id="IPR024395">
    <property type="entry name" value="CLASP_N_dom"/>
</dbReference>
<dbReference type="GO" id="GO:0030149">
    <property type="term" value="P:sphingolipid catabolic process"/>
    <property type="evidence" value="ECO:0007669"/>
    <property type="project" value="TreeGrafter"/>
</dbReference>
<dbReference type="EMBL" id="BRXU01000008">
    <property type="protein sequence ID" value="GLC53523.1"/>
    <property type="molecule type" value="Genomic_DNA"/>
</dbReference>
<feature type="region of interest" description="Disordered" evidence="3">
    <location>
        <begin position="643"/>
        <end position="667"/>
    </location>
</feature>
<dbReference type="GO" id="GO:0015631">
    <property type="term" value="F:tubulin binding"/>
    <property type="evidence" value="ECO:0007669"/>
    <property type="project" value="InterPro"/>
</dbReference>
<dbReference type="PANTHER" id="PTHR12393">
    <property type="entry name" value="SPHINGOMYELIN PHOSPHODIESTERASE RELATED"/>
    <property type="match status" value="1"/>
</dbReference>
<dbReference type="GO" id="GO:0071944">
    <property type="term" value="C:cell periphery"/>
    <property type="evidence" value="ECO:0007669"/>
    <property type="project" value="TreeGrafter"/>
</dbReference>
<dbReference type="SUPFAM" id="SSF48371">
    <property type="entry name" value="ARM repeat"/>
    <property type="match status" value="1"/>
</dbReference>
<dbReference type="Pfam" id="PF21041">
    <property type="entry name" value="XMAP215_CLASP_TOG"/>
    <property type="match status" value="1"/>
</dbReference>
<dbReference type="InterPro" id="IPR048491">
    <property type="entry name" value="XMAP215_CLASP_TOG"/>
</dbReference>
<dbReference type="GO" id="GO:0005783">
    <property type="term" value="C:endoplasmic reticulum"/>
    <property type="evidence" value="ECO:0007669"/>
    <property type="project" value="TreeGrafter"/>
</dbReference>
<gene>
    <name evidence="6" type="primary">PLEST007018</name>
    <name evidence="6" type="ORF">PLESTB_000758900</name>
</gene>
<name>A0A9W6BK79_9CHLO</name>
<proteinExistence type="predicted"/>
<evidence type="ECO:0000259" key="5">
    <source>
        <dbReference type="Pfam" id="PF21041"/>
    </source>
</evidence>
<dbReference type="GO" id="GO:0016020">
    <property type="term" value="C:membrane"/>
    <property type="evidence" value="ECO:0007669"/>
    <property type="project" value="TreeGrafter"/>
</dbReference>
<keyword evidence="7" id="KW-1185">Reference proteome</keyword>
<dbReference type="Gene3D" id="1.25.40.20">
    <property type="entry name" value="Ankyrin repeat-containing domain"/>
    <property type="match status" value="1"/>
</dbReference>
<feature type="domain" description="XMAP215/Dis1/CLASP TOG" evidence="5">
    <location>
        <begin position="1"/>
        <end position="105"/>
    </location>
</feature>
<dbReference type="InterPro" id="IPR016024">
    <property type="entry name" value="ARM-type_fold"/>
</dbReference>
<dbReference type="PANTHER" id="PTHR12393:SF6">
    <property type="entry name" value="SPHINGOMYELIN PHOSPHODIESTERASE 2"/>
    <property type="match status" value="1"/>
</dbReference>
<evidence type="ECO:0000256" key="1">
    <source>
        <dbReference type="ARBA" id="ARBA00004496"/>
    </source>
</evidence>
<dbReference type="Gene3D" id="1.25.10.10">
    <property type="entry name" value="Leucine-rich Repeat Variant"/>
    <property type="match status" value="2"/>
</dbReference>
<dbReference type="Proteomes" id="UP001165080">
    <property type="component" value="Unassembled WGS sequence"/>
</dbReference>
<dbReference type="AlphaFoldDB" id="A0A9W6BK79"/>
<dbReference type="SUPFAM" id="SSF48403">
    <property type="entry name" value="Ankyrin repeat"/>
    <property type="match status" value="1"/>
</dbReference>
<evidence type="ECO:0000256" key="3">
    <source>
        <dbReference type="SAM" id="MobiDB-lite"/>
    </source>
</evidence>
<dbReference type="Pfam" id="PF12348">
    <property type="entry name" value="CLASP_N"/>
    <property type="match status" value="1"/>
</dbReference>
<evidence type="ECO:0000313" key="7">
    <source>
        <dbReference type="Proteomes" id="UP001165080"/>
    </source>
</evidence>
<protein>
    <submittedName>
        <fullName evidence="6">Uncharacterized protein</fullName>
    </submittedName>
</protein>
<dbReference type="InterPro" id="IPR036770">
    <property type="entry name" value="Ankyrin_rpt-contain_sf"/>
</dbReference>
<accession>A0A9W6BK79</accession>
<reference evidence="6 7" key="1">
    <citation type="journal article" date="2023" name="Commun. Biol.">
        <title>Reorganization of the ancestral sex-determining regions during the evolution of trioecy in Pleodorina starrii.</title>
        <authorList>
            <person name="Takahashi K."/>
            <person name="Suzuki S."/>
            <person name="Kawai-Toyooka H."/>
            <person name="Yamamoto K."/>
            <person name="Hamaji T."/>
            <person name="Ootsuki R."/>
            <person name="Yamaguchi H."/>
            <person name="Kawachi M."/>
            <person name="Higashiyama T."/>
            <person name="Nozaki H."/>
        </authorList>
    </citation>
    <scope>NUCLEOTIDE SEQUENCE [LARGE SCALE GENOMIC DNA]</scope>
    <source>
        <strain evidence="6 7">NIES-4479</strain>
    </source>
</reference>
<evidence type="ECO:0000256" key="2">
    <source>
        <dbReference type="ARBA" id="ARBA00022490"/>
    </source>
</evidence>